<organism evidence="1 2">
    <name type="scientific">candidate division MSBL1 archaeon SCGC-AAA382A13</name>
    <dbReference type="NCBI Taxonomy" id="1698279"/>
    <lineage>
        <taxon>Archaea</taxon>
        <taxon>Methanobacteriati</taxon>
        <taxon>Methanobacteriota</taxon>
        <taxon>candidate division MSBL1</taxon>
    </lineage>
</organism>
<name>A0A133VGX3_9EURY</name>
<protein>
    <recommendedName>
        <fullName evidence="3">TraB family protein</fullName>
    </recommendedName>
</protein>
<dbReference type="AlphaFoldDB" id="A0A133VGX3"/>
<evidence type="ECO:0008006" key="3">
    <source>
        <dbReference type="Google" id="ProtNLM"/>
    </source>
</evidence>
<dbReference type="EMBL" id="LHYD01000002">
    <property type="protein sequence ID" value="KXB05687.1"/>
    <property type="molecule type" value="Genomic_DNA"/>
</dbReference>
<reference evidence="1 2" key="1">
    <citation type="journal article" date="2016" name="Sci. Rep.">
        <title>Metabolic traits of an uncultured archaeal lineage -MSBL1- from brine pools of the Red Sea.</title>
        <authorList>
            <person name="Mwirichia R."/>
            <person name="Alam I."/>
            <person name="Rashid M."/>
            <person name="Vinu M."/>
            <person name="Ba-Alawi W."/>
            <person name="Anthony Kamau A."/>
            <person name="Kamanda Ngugi D."/>
            <person name="Goker M."/>
            <person name="Klenk H.P."/>
            <person name="Bajic V."/>
            <person name="Stingl U."/>
        </authorList>
    </citation>
    <scope>NUCLEOTIDE SEQUENCE [LARGE SCALE GENOMIC DNA]</scope>
    <source>
        <strain evidence="1">SCGC-AAA382A13</strain>
    </source>
</reference>
<dbReference type="CDD" id="cd14726">
    <property type="entry name" value="TraB_PrgY-like"/>
    <property type="match status" value="1"/>
</dbReference>
<dbReference type="Pfam" id="PF01963">
    <property type="entry name" value="TraB_PrgY_gumN"/>
    <property type="match status" value="1"/>
</dbReference>
<accession>A0A133VGX3</accession>
<evidence type="ECO:0000313" key="1">
    <source>
        <dbReference type="EMBL" id="KXB05687.1"/>
    </source>
</evidence>
<dbReference type="PANTHER" id="PTHR21530:SF7">
    <property type="entry name" value="TRAB DOMAIN-CONTAINING PROTEIN"/>
    <property type="match status" value="1"/>
</dbReference>
<keyword evidence="2" id="KW-1185">Reference proteome</keyword>
<evidence type="ECO:0000313" key="2">
    <source>
        <dbReference type="Proteomes" id="UP000070311"/>
    </source>
</evidence>
<dbReference type="NCBIfam" id="TIGR00261">
    <property type="entry name" value="traB"/>
    <property type="match status" value="1"/>
</dbReference>
<proteinExistence type="predicted"/>
<dbReference type="InterPro" id="IPR002816">
    <property type="entry name" value="TraB/PrgY/GumN_fam"/>
</dbReference>
<gene>
    <name evidence="1" type="ORF">AKJ50_00180</name>
</gene>
<dbReference type="Proteomes" id="UP000070311">
    <property type="component" value="Unassembled WGS sequence"/>
</dbReference>
<dbReference type="PANTHER" id="PTHR21530">
    <property type="entry name" value="PHEROMONE SHUTDOWN PROTEIN"/>
    <property type="match status" value="1"/>
</dbReference>
<dbReference type="InterPro" id="IPR005230">
    <property type="entry name" value="TraB_bac"/>
</dbReference>
<comment type="caution">
    <text evidence="1">The sequence shown here is derived from an EMBL/GenBank/DDBJ whole genome shotgun (WGS) entry which is preliminary data.</text>
</comment>
<sequence length="228" mass="26154">MIREIGDRIILAGVAHVLPQSKEEVERLIIEKKPRFVGVELCRKRYFELISNPNSREKKFEFSRAGILAYILSYLQERIGKKTGMLPGEEMLAAVKGANEIQANVVLLDRNIDITLQRLLDKMSIFEKVQILFSILLLPFQSGEKIKLEDVTHEEVVEKLISSFKEFSQTAYTVLIEERNKYMADRIWEILNSNSGKILCVVGAGHVPGLARELESRFEEKEISMKKD</sequence>
<dbReference type="InterPro" id="IPR046345">
    <property type="entry name" value="TraB_PrgY-like"/>
</dbReference>